<evidence type="ECO:0000313" key="1">
    <source>
        <dbReference type="EMBL" id="GFS34463.1"/>
    </source>
</evidence>
<evidence type="ECO:0000313" key="2">
    <source>
        <dbReference type="Proteomes" id="UP000886998"/>
    </source>
</evidence>
<dbReference type="OrthoDB" id="10612605at2759"/>
<protein>
    <submittedName>
        <fullName evidence="1">Uncharacterized protein</fullName>
    </submittedName>
</protein>
<accession>A0A8X6M9W1</accession>
<proteinExistence type="predicted"/>
<name>A0A8X6M9W1_9ARAC</name>
<dbReference type="AlphaFoldDB" id="A0A8X6M9W1"/>
<gene>
    <name evidence="1" type="ORF">TNIN_397691</name>
</gene>
<dbReference type="EMBL" id="BMAV01024594">
    <property type="protein sequence ID" value="GFS34463.1"/>
    <property type="molecule type" value="Genomic_DNA"/>
</dbReference>
<organism evidence="1 2">
    <name type="scientific">Trichonephila inaurata madagascariensis</name>
    <dbReference type="NCBI Taxonomy" id="2747483"/>
    <lineage>
        <taxon>Eukaryota</taxon>
        <taxon>Metazoa</taxon>
        <taxon>Ecdysozoa</taxon>
        <taxon>Arthropoda</taxon>
        <taxon>Chelicerata</taxon>
        <taxon>Arachnida</taxon>
        <taxon>Araneae</taxon>
        <taxon>Araneomorphae</taxon>
        <taxon>Entelegynae</taxon>
        <taxon>Araneoidea</taxon>
        <taxon>Nephilidae</taxon>
        <taxon>Trichonephila</taxon>
        <taxon>Trichonephila inaurata</taxon>
    </lineage>
</organism>
<comment type="caution">
    <text evidence="1">The sequence shown here is derived from an EMBL/GenBank/DDBJ whole genome shotgun (WGS) entry which is preliminary data.</text>
</comment>
<keyword evidence="2" id="KW-1185">Reference proteome</keyword>
<sequence length="80" mass="8702">MLENLSCSIYIVLLVGNEIVDTLGKHGAVQPSDTLAPLTYVVLYSTYNRGNDHSTIPPVHQQYQVSIPVVLCPFGTASKN</sequence>
<reference evidence="1" key="1">
    <citation type="submission" date="2020-08" db="EMBL/GenBank/DDBJ databases">
        <title>Multicomponent nature underlies the extraordinary mechanical properties of spider dragline silk.</title>
        <authorList>
            <person name="Kono N."/>
            <person name="Nakamura H."/>
            <person name="Mori M."/>
            <person name="Yoshida Y."/>
            <person name="Ohtoshi R."/>
            <person name="Malay A.D."/>
            <person name="Moran D.A.P."/>
            <person name="Tomita M."/>
            <person name="Numata K."/>
            <person name="Arakawa K."/>
        </authorList>
    </citation>
    <scope>NUCLEOTIDE SEQUENCE</scope>
</reference>
<dbReference type="Proteomes" id="UP000886998">
    <property type="component" value="Unassembled WGS sequence"/>
</dbReference>